<name>A0A0V1AR19_TRISP</name>
<dbReference type="AlphaFoldDB" id="A0A0V1AR19"/>
<evidence type="ECO:0000313" key="3">
    <source>
        <dbReference type="Proteomes" id="UP000054776"/>
    </source>
</evidence>
<protein>
    <submittedName>
        <fullName evidence="1">Uncharacterized protein</fullName>
    </submittedName>
</protein>
<dbReference type="InParanoid" id="A0A0V1AR19"/>
<comment type="caution">
    <text evidence="1">The sequence shown here is derived from an EMBL/GenBank/DDBJ whole genome shotgun (WGS) entry which is preliminary data.</text>
</comment>
<proteinExistence type="predicted"/>
<evidence type="ECO:0000313" key="2">
    <source>
        <dbReference type="EMBL" id="KRY27784.1"/>
    </source>
</evidence>
<reference evidence="1 3" key="1">
    <citation type="submission" date="2015-01" db="EMBL/GenBank/DDBJ databases">
        <title>Evolution of Trichinella species and genotypes.</title>
        <authorList>
            <person name="Korhonen P.K."/>
            <person name="Edoardo P."/>
            <person name="Giuseppe L.R."/>
            <person name="Gasser R.B."/>
        </authorList>
    </citation>
    <scope>NUCLEOTIDE SEQUENCE [LARGE SCALE GENOMIC DNA]</scope>
    <source>
        <strain evidence="1">ISS3</strain>
    </source>
</reference>
<dbReference type="EMBL" id="JYDH01000235">
    <property type="protein sequence ID" value="KRY27784.1"/>
    <property type="molecule type" value="Genomic_DNA"/>
</dbReference>
<organism evidence="1 3">
    <name type="scientific">Trichinella spiralis</name>
    <name type="common">Trichina worm</name>
    <dbReference type="NCBI Taxonomy" id="6334"/>
    <lineage>
        <taxon>Eukaryota</taxon>
        <taxon>Metazoa</taxon>
        <taxon>Ecdysozoa</taxon>
        <taxon>Nematoda</taxon>
        <taxon>Enoplea</taxon>
        <taxon>Dorylaimia</taxon>
        <taxon>Trichinellida</taxon>
        <taxon>Trichinellidae</taxon>
        <taxon>Trichinella</taxon>
    </lineage>
</organism>
<gene>
    <name evidence="1" type="ORF">T01_1735</name>
    <name evidence="2" type="ORF">T01_9484</name>
</gene>
<dbReference type="OrthoDB" id="6432705at2759"/>
<keyword evidence="3" id="KW-1185">Reference proteome</keyword>
<accession>A0A0V1AR19</accession>
<sequence length="76" mass="8598">MSVVSIYVIIQTNRPKTQQVMGPDYIFQDDKLESASNRRRWKRQIQLVLRHRAALEVAIRKNIAPSASPAGSYAAS</sequence>
<evidence type="ECO:0000313" key="1">
    <source>
        <dbReference type="EMBL" id="KRY27001.1"/>
    </source>
</evidence>
<dbReference type="Proteomes" id="UP000054776">
    <property type="component" value="Unassembled WGS sequence"/>
</dbReference>
<dbReference type="EMBL" id="JYDH01000297">
    <property type="protein sequence ID" value="KRY27001.1"/>
    <property type="molecule type" value="Genomic_DNA"/>
</dbReference>